<dbReference type="UniPathway" id="UPA00094"/>
<feature type="domain" description="Beta-ketoacyl-[acyl-carrier-protein] synthase III C-terminal" evidence="10">
    <location>
        <begin position="223"/>
        <end position="312"/>
    </location>
</feature>
<name>A0A4P9C609_EUBML</name>
<protein>
    <recommendedName>
        <fullName evidence="9">Beta-ketoacyl-[acyl-carrier-protein] synthase III</fullName>
        <shortName evidence="9">Beta-ketoacyl-ACP synthase III</shortName>
        <shortName evidence="9">KAS III</shortName>
        <ecNumber evidence="9">2.3.1.180</ecNumber>
    </recommendedName>
    <alternativeName>
        <fullName evidence="9">3-oxoacyl-[acyl-carrier-protein] synthase 3</fullName>
    </alternativeName>
    <alternativeName>
        <fullName evidence="9">3-oxoacyl-[acyl-carrier-protein] synthase III</fullName>
    </alternativeName>
</protein>
<dbReference type="NCBIfam" id="NF006829">
    <property type="entry name" value="PRK09352.1"/>
    <property type="match status" value="1"/>
</dbReference>
<comment type="pathway">
    <text evidence="9">Lipid metabolism; fatty acid biosynthesis.</text>
</comment>
<keyword evidence="2 9" id="KW-0963">Cytoplasm</keyword>
<dbReference type="Proteomes" id="UP000218387">
    <property type="component" value="Chromosome"/>
</dbReference>
<keyword evidence="3 9" id="KW-0444">Lipid biosynthesis</keyword>
<feature type="active site" evidence="9">
    <location>
        <position position="269"/>
    </location>
</feature>
<keyword evidence="9" id="KW-0511">Multifunctional enzyme</keyword>
<comment type="function">
    <text evidence="9">Catalyzes the condensation reaction of fatty acid synthesis by the addition to an acyl acceptor of two carbons from malonyl-ACP. Catalyzes the first condensation reaction which initiates fatty acid synthesis and may therefore play a role in governing the total rate of fatty acid production. Possesses both acetoacetyl-ACP synthase and acetyl transacylase activities. Its substrate specificity determines the biosynthesis of branched-chain and/or straight-chain of fatty acids.</text>
</comment>
<evidence type="ECO:0000256" key="5">
    <source>
        <dbReference type="ARBA" id="ARBA00022832"/>
    </source>
</evidence>
<evidence type="ECO:0000256" key="9">
    <source>
        <dbReference type="HAMAP-Rule" id="MF_01815"/>
    </source>
</evidence>
<evidence type="ECO:0000313" key="13">
    <source>
        <dbReference type="Proteomes" id="UP000218387"/>
    </source>
</evidence>
<dbReference type="Pfam" id="PF08545">
    <property type="entry name" value="ACP_syn_III"/>
    <property type="match status" value="1"/>
</dbReference>
<dbReference type="Pfam" id="PF08541">
    <property type="entry name" value="ACP_syn_III_C"/>
    <property type="match status" value="1"/>
</dbReference>
<keyword evidence="7 9" id="KW-0275">Fatty acid biosynthesis</keyword>
<evidence type="ECO:0000259" key="11">
    <source>
        <dbReference type="Pfam" id="PF08545"/>
    </source>
</evidence>
<dbReference type="KEGG" id="emt:CPZ25_001335"/>
<evidence type="ECO:0000313" key="12">
    <source>
        <dbReference type="EMBL" id="QCT70005.1"/>
    </source>
</evidence>
<dbReference type="GO" id="GO:0005737">
    <property type="term" value="C:cytoplasm"/>
    <property type="evidence" value="ECO:0007669"/>
    <property type="project" value="UniProtKB-SubCell"/>
</dbReference>
<keyword evidence="8 9" id="KW-0012">Acyltransferase</keyword>
<evidence type="ECO:0000256" key="7">
    <source>
        <dbReference type="ARBA" id="ARBA00023160"/>
    </source>
</evidence>
<dbReference type="SUPFAM" id="SSF53901">
    <property type="entry name" value="Thiolase-like"/>
    <property type="match status" value="1"/>
</dbReference>
<dbReference type="RefSeq" id="WP_096919429.1">
    <property type="nucleotide sequence ID" value="NZ_CP029487.1"/>
</dbReference>
<dbReference type="GO" id="GO:0044550">
    <property type="term" value="P:secondary metabolite biosynthetic process"/>
    <property type="evidence" value="ECO:0007669"/>
    <property type="project" value="TreeGrafter"/>
</dbReference>
<feature type="active site" evidence="9">
    <location>
        <position position="113"/>
    </location>
</feature>
<comment type="similarity">
    <text evidence="1 9">Belongs to the thiolase-like superfamily. FabH family.</text>
</comment>
<dbReference type="GO" id="GO:0033818">
    <property type="term" value="F:beta-ketoacyl-acyl-carrier-protein synthase III activity"/>
    <property type="evidence" value="ECO:0007669"/>
    <property type="project" value="UniProtKB-UniRule"/>
</dbReference>
<dbReference type="InterPro" id="IPR016039">
    <property type="entry name" value="Thiolase-like"/>
</dbReference>
<dbReference type="PANTHER" id="PTHR34069">
    <property type="entry name" value="3-OXOACYL-[ACYL-CARRIER-PROTEIN] SYNTHASE 3"/>
    <property type="match status" value="1"/>
</dbReference>
<dbReference type="InterPro" id="IPR013747">
    <property type="entry name" value="ACP_syn_III_C"/>
</dbReference>
<comment type="catalytic activity">
    <reaction evidence="9">
        <text>malonyl-[ACP] + acetyl-CoA + H(+) = 3-oxobutanoyl-[ACP] + CO2 + CoA</text>
        <dbReference type="Rhea" id="RHEA:12080"/>
        <dbReference type="Rhea" id="RHEA-COMP:9623"/>
        <dbReference type="Rhea" id="RHEA-COMP:9625"/>
        <dbReference type="ChEBI" id="CHEBI:15378"/>
        <dbReference type="ChEBI" id="CHEBI:16526"/>
        <dbReference type="ChEBI" id="CHEBI:57287"/>
        <dbReference type="ChEBI" id="CHEBI:57288"/>
        <dbReference type="ChEBI" id="CHEBI:78449"/>
        <dbReference type="ChEBI" id="CHEBI:78450"/>
        <dbReference type="EC" id="2.3.1.180"/>
    </reaction>
</comment>
<keyword evidence="6 9" id="KW-0443">Lipid metabolism</keyword>
<comment type="domain">
    <text evidence="9">The last Arg residue of the ACP-binding site is essential for the weak association between ACP/AcpP and FabH.</text>
</comment>
<comment type="subunit">
    <text evidence="9">Homodimer.</text>
</comment>
<dbReference type="InterPro" id="IPR013751">
    <property type="entry name" value="ACP_syn_III_N"/>
</dbReference>
<feature type="region of interest" description="ACP-binding" evidence="9">
    <location>
        <begin position="240"/>
        <end position="244"/>
    </location>
</feature>
<sequence length="312" mass="33331">MGIQILSSAFSVPENCVTNVDLAKKIDTSDEWIRSRTGIGARFIAEHETTSDLGCAAAAKAIERSGLKPEDIDCIVTATFTPENFTPSCACLIQEKLGIRELPVMAFDVNAACSGYLYAMNVASALLETGQVNHACVVGTEVISNVLDWEDRSTCVLFGDGAGAMVLKADPARQSCFYAAARGDSSGALETKSLPVHMPVTMDGNAVFRFATKAMSEAVDRALEKSGLTIADIDWIIPHQANIRIIDYVAKKAGIDRSKVYVNIDRYGNTSSASIPIAYAEMNEKGLLKPGMKVIMAGFGAGFTWAGALIEI</sequence>
<dbReference type="Gene3D" id="3.40.47.10">
    <property type="match status" value="1"/>
</dbReference>
<evidence type="ECO:0000256" key="8">
    <source>
        <dbReference type="ARBA" id="ARBA00023315"/>
    </source>
</evidence>
<dbReference type="GO" id="GO:0004315">
    <property type="term" value="F:3-oxoacyl-[acyl-carrier-protein] synthase activity"/>
    <property type="evidence" value="ECO:0007669"/>
    <property type="project" value="InterPro"/>
</dbReference>
<dbReference type="HAMAP" id="MF_01815">
    <property type="entry name" value="FabH"/>
    <property type="match status" value="1"/>
</dbReference>
<dbReference type="EC" id="2.3.1.180" evidence="9"/>
<dbReference type="PANTHER" id="PTHR34069:SF2">
    <property type="entry name" value="BETA-KETOACYL-[ACYL-CARRIER-PROTEIN] SYNTHASE III"/>
    <property type="match status" value="1"/>
</dbReference>
<evidence type="ECO:0000259" key="10">
    <source>
        <dbReference type="Pfam" id="PF08541"/>
    </source>
</evidence>
<dbReference type="CDD" id="cd00830">
    <property type="entry name" value="KAS_III"/>
    <property type="match status" value="1"/>
</dbReference>
<feature type="active site" evidence="9">
    <location>
        <position position="239"/>
    </location>
</feature>
<keyword evidence="5 9" id="KW-0276">Fatty acid metabolism</keyword>
<feature type="domain" description="Beta-ketoacyl-[acyl-carrier-protein] synthase III N-terminal" evidence="11">
    <location>
        <begin position="107"/>
        <end position="174"/>
    </location>
</feature>
<dbReference type="EMBL" id="CP029487">
    <property type="protein sequence ID" value="QCT70005.1"/>
    <property type="molecule type" value="Genomic_DNA"/>
</dbReference>
<comment type="subcellular location">
    <subcellularLocation>
        <location evidence="9">Cytoplasm</location>
    </subcellularLocation>
</comment>
<evidence type="ECO:0000256" key="1">
    <source>
        <dbReference type="ARBA" id="ARBA00008642"/>
    </source>
</evidence>
<keyword evidence="13" id="KW-1185">Reference proteome</keyword>
<dbReference type="GO" id="GO:0006633">
    <property type="term" value="P:fatty acid biosynthetic process"/>
    <property type="evidence" value="ECO:0007669"/>
    <property type="project" value="UniProtKB-UniRule"/>
</dbReference>
<organism evidence="12 13">
    <name type="scientific">Eubacterium maltosivorans</name>
    <dbReference type="NCBI Taxonomy" id="2041044"/>
    <lineage>
        <taxon>Bacteria</taxon>
        <taxon>Bacillati</taxon>
        <taxon>Bacillota</taxon>
        <taxon>Clostridia</taxon>
        <taxon>Eubacteriales</taxon>
        <taxon>Eubacteriaceae</taxon>
        <taxon>Eubacterium</taxon>
    </lineage>
</organism>
<dbReference type="AlphaFoldDB" id="A0A4P9C609"/>
<evidence type="ECO:0000256" key="6">
    <source>
        <dbReference type="ARBA" id="ARBA00023098"/>
    </source>
</evidence>
<proteinExistence type="inferred from homology"/>
<evidence type="ECO:0000256" key="4">
    <source>
        <dbReference type="ARBA" id="ARBA00022679"/>
    </source>
</evidence>
<dbReference type="NCBIfam" id="TIGR00747">
    <property type="entry name" value="fabH"/>
    <property type="match status" value="1"/>
</dbReference>
<evidence type="ECO:0000256" key="3">
    <source>
        <dbReference type="ARBA" id="ARBA00022516"/>
    </source>
</evidence>
<dbReference type="InterPro" id="IPR004655">
    <property type="entry name" value="FabH"/>
</dbReference>
<accession>A0A4P9C609</accession>
<gene>
    <name evidence="9" type="primary">fabH</name>
    <name evidence="12" type="ORF">CPZ25_001335</name>
</gene>
<keyword evidence="4 9" id="KW-0808">Transferase</keyword>
<reference evidence="12 13" key="1">
    <citation type="submission" date="2018-05" db="EMBL/GenBank/DDBJ databases">
        <title>Genome comparison of Eubacterium sp.</title>
        <authorList>
            <person name="Feng Y."/>
            <person name="Sanchez-Andrea I."/>
            <person name="Stams A.J.M."/>
            <person name="De Vos W.M."/>
        </authorList>
    </citation>
    <scope>NUCLEOTIDE SEQUENCE [LARGE SCALE GENOMIC DNA]</scope>
    <source>
        <strain evidence="12 13">YI</strain>
    </source>
</reference>
<evidence type="ECO:0000256" key="2">
    <source>
        <dbReference type="ARBA" id="ARBA00022490"/>
    </source>
</evidence>